<gene>
    <name evidence="1" type="ORF">MAM1_0218c08213</name>
</gene>
<dbReference type="OrthoDB" id="4590138at2759"/>
<dbReference type="PANTHER" id="PTHR39474:SF1">
    <property type="entry name" value="FUNGAL SPECIFIC TRANSCRIPTION FACTOR"/>
    <property type="match status" value="1"/>
</dbReference>
<proteinExistence type="predicted"/>
<dbReference type="AlphaFoldDB" id="A0A0C9N275"/>
<evidence type="ECO:0000313" key="2">
    <source>
        <dbReference type="Proteomes" id="UP000053815"/>
    </source>
</evidence>
<reference evidence="1" key="1">
    <citation type="submission" date="2014-09" db="EMBL/GenBank/DDBJ databases">
        <title>Draft genome sequence of an oleaginous Mucoromycotina fungus Mucor ambiguus NBRC6742.</title>
        <authorList>
            <person name="Takeda I."/>
            <person name="Yamane N."/>
            <person name="Morita T."/>
            <person name="Tamano K."/>
            <person name="Machida M."/>
            <person name="Baker S."/>
            <person name="Koike H."/>
        </authorList>
    </citation>
    <scope>NUCLEOTIDE SEQUENCE</scope>
    <source>
        <strain evidence="1">NBRC 6742</strain>
    </source>
</reference>
<organism evidence="1">
    <name type="scientific">Mucor ambiguus</name>
    <dbReference type="NCBI Taxonomy" id="91626"/>
    <lineage>
        <taxon>Eukaryota</taxon>
        <taxon>Fungi</taxon>
        <taxon>Fungi incertae sedis</taxon>
        <taxon>Mucoromycota</taxon>
        <taxon>Mucoromycotina</taxon>
        <taxon>Mucoromycetes</taxon>
        <taxon>Mucorales</taxon>
        <taxon>Mucorineae</taxon>
        <taxon>Mucoraceae</taxon>
        <taxon>Mucor</taxon>
    </lineage>
</organism>
<protein>
    <submittedName>
        <fullName evidence="1">Uncharacterized protein</fullName>
    </submittedName>
</protein>
<dbReference type="STRING" id="91626.A0A0C9N275"/>
<sequence length="119" mass="13641">MFLRAQFSKQRFSFQQASNRILKLNMSSSAVDNLKKPILALPSTADETVNVDINDTYKLKELGPVVINENGTMSRINNWFEMNDIERANVNRVLLKRNRERLAKLKEAADKAEAEAKEE</sequence>
<dbReference type="PANTHER" id="PTHR39474">
    <property type="entry name" value="UNNAMED PRODUCT"/>
    <property type="match status" value="1"/>
</dbReference>
<dbReference type="EMBL" id="DF836507">
    <property type="protein sequence ID" value="GAN08698.1"/>
    <property type="molecule type" value="Genomic_DNA"/>
</dbReference>
<dbReference type="Proteomes" id="UP000053815">
    <property type="component" value="Unassembled WGS sequence"/>
</dbReference>
<name>A0A0C9N275_9FUNG</name>
<evidence type="ECO:0000313" key="1">
    <source>
        <dbReference type="EMBL" id="GAN08698.1"/>
    </source>
</evidence>
<keyword evidence="2" id="KW-1185">Reference proteome</keyword>
<accession>A0A0C9N275</accession>